<evidence type="ECO:0000313" key="1">
    <source>
        <dbReference type="EMBL" id="KAF2179574.1"/>
    </source>
</evidence>
<reference evidence="1" key="1">
    <citation type="journal article" date="2020" name="Stud. Mycol.">
        <title>101 Dothideomycetes genomes: a test case for predicting lifestyles and emergence of pathogens.</title>
        <authorList>
            <person name="Haridas S."/>
            <person name="Albert R."/>
            <person name="Binder M."/>
            <person name="Bloem J."/>
            <person name="Labutti K."/>
            <person name="Salamov A."/>
            <person name="Andreopoulos B."/>
            <person name="Baker S."/>
            <person name="Barry K."/>
            <person name="Bills G."/>
            <person name="Bluhm B."/>
            <person name="Cannon C."/>
            <person name="Castanera R."/>
            <person name="Culley D."/>
            <person name="Daum C."/>
            <person name="Ezra D."/>
            <person name="Gonzalez J."/>
            <person name="Henrissat B."/>
            <person name="Kuo A."/>
            <person name="Liang C."/>
            <person name="Lipzen A."/>
            <person name="Lutzoni F."/>
            <person name="Magnuson J."/>
            <person name="Mondo S."/>
            <person name="Nolan M."/>
            <person name="Ohm R."/>
            <person name="Pangilinan J."/>
            <person name="Park H.-J."/>
            <person name="Ramirez L."/>
            <person name="Alfaro M."/>
            <person name="Sun H."/>
            <person name="Tritt A."/>
            <person name="Yoshinaga Y."/>
            <person name="Zwiers L.-H."/>
            <person name="Turgeon B."/>
            <person name="Goodwin S."/>
            <person name="Spatafora J."/>
            <person name="Crous P."/>
            <person name="Grigoriev I."/>
        </authorList>
    </citation>
    <scope>NUCLEOTIDE SEQUENCE</scope>
    <source>
        <strain evidence="1">CBS 207.26</strain>
    </source>
</reference>
<organism evidence="1 2">
    <name type="scientific">Zopfia rhizophila CBS 207.26</name>
    <dbReference type="NCBI Taxonomy" id="1314779"/>
    <lineage>
        <taxon>Eukaryota</taxon>
        <taxon>Fungi</taxon>
        <taxon>Dikarya</taxon>
        <taxon>Ascomycota</taxon>
        <taxon>Pezizomycotina</taxon>
        <taxon>Dothideomycetes</taxon>
        <taxon>Dothideomycetes incertae sedis</taxon>
        <taxon>Zopfiaceae</taxon>
        <taxon>Zopfia</taxon>
    </lineage>
</organism>
<dbReference type="EMBL" id="ML994665">
    <property type="protein sequence ID" value="KAF2179574.1"/>
    <property type="molecule type" value="Genomic_DNA"/>
</dbReference>
<proteinExistence type="predicted"/>
<keyword evidence="2" id="KW-1185">Reference proteome</keyword>
<gene>
    <name evidence="1" type="ORF">K469DRAFT_300101</name>
</gene>
<sequence length="79" mass="8433">MVMVYILNDCCASSTFALGFLARPFSGTAGGSRGGVVDTRSGVEAAIGLQRDVRWAAGAALQRELAKRVTRDRSKECPR</sequence>
<dbReference type="AlphaFoldDB" id="A0A6A6DJ79"/>
<accession>A0A6A6DJ79</accession>
<name>A0A6A6DJ79_9PEZI</name>
<evidence type="ECO:0000313" key="2">
    <source>
        <dbReference type="Proteomes" id="UP000800200"/>
    </source>
</evidence>
<protein>
    <submittedName>
        <fullName evidence="1">Uncharacterized protein</fullName>
    </submittedName>
</protein>
<dbReference type="Proteomes" id="UP000800200">
    <property type="component" value="Unassembled WGS sequence"/>
</dbReference>